<evidence type="ECO:0000313" key="2">
    <source>
        <dbReference type="Proteomes" id="UP000092445"/>
    </source>
</evidence>
<organism evidence="1 2">
    <name type="scientific">Glossina pallidipes</name>
    <name type="common">Tsetse fly</name>
    <dbReference type="NCBI Taxonomy" id="7398"/>
    <lineage>
        <taxon>Eukaryota</taxon>
        <taxon>Metazoa</taxon>
        <taxon>Ecdysozoa</taxon>
        <taxon>Arthropoda</taxon>
        <taxon>Hexapoda</taxon>
        <taxon>Insecta</taxon>
        <taxon>Pterygota</taxon>
        <taxon>Neoptera</taxon>
        <taxon>Endopterygota</taxon>
        <taxon>Diptera</taxon>
        <taxon>Brachycera</taxon>
        <taxon>Muscomorpha</taxon>
        <taxon>Hippoboscoidea</taxon>
        <taxon>Glossinidae</taxon>
        <taxon>Glossina</taxon>
    </lineage>
</organism>
<dbReference type="EnsemblMetazoa" id="GPAI018986-RA">
    <property type="protein sequence ID" value="GPAI018986-PA"/>
    <property type="gene ID" value="GPAI018986"/>
</dbReference>
<reference evidence="1" key="2">
    <citation type="submission" date="2020-05" db="UniProtKB">
        <authorList>
            <consortium name="EnsemblMetazoa"/>
        </authorList>
    </citation>
    <scope>IDENTIFICATION</scope>
    <source>
        <strain evidence="1">IAEA</strain>
    </source>
</reference>
<protein>
    <submittedName>
        <fullName evidence="1">Uncharacterized protein</fullName>
    </submittedName>
</protein>
<accession>A0A1A9ZM84</accession>
<dbReference type="Proteomes" id="UP000092445">
    <property type="component" value="Unassembled WGS sequence"/>
</dbReference>
<evidence type="ECO:0000313" key="1">
    <source>
        <dbReference type="EnsemblMetazoa" id="GPAI018986-PA"/>
    </source>
</evidence>
<name>A0A1A9ZM84_GLOPL</name>
<dbReference type="VEuPathDB" id="VectorBase:GPAI018986"/>
<keyword evidence="2" id="KW-1185">Reference proteome</keyword>
<reference evidence="2" key="1">
    <citation type="submission" date="2014-03" db="EMBL/GenBank/DDBJ databases">
        <authorList>
            <person name="Aksoy S."/>
            <person name="Warren W."/>
            <person name="Wilson R.K."/>
        </authorList>
    </citation>
    <scope>NUCLEOTIDE SEQUENCE [LARGE SCALE GENOMIC DNA]</scope>
    <source>
        <strain evidence="2">IAEA</strain>
    </source>
</reference>
<dbReference type="AlphaFoldDB" id="A0A1A9ZM84"/>
<proteinExistence type="predicted"/>
<sequence>MEQKENILIYLKNQNDLELGVEFINNDILLPAAVPLIDARCVSTFDENIYSDKCQTTFKRSETNGDDKNKLIGEFENHVNAKPKSFKSLMEQNNSFDCMPQEVAGKQAREMEKLFEAKGKRFDE</sequence>